<sequence length="180" mass="19951">MKLKATLLTVFIGMTSSVSAQYSIRDDGWTLKHDGLKLTASANFGDDAMSLSMMEISCGADGFHIGFSLRPKSLGDADFKKIRSAQIELRTRDQTFNTSGSIIGETILVGSSKNFEEKEFLELLRRLYDLRSVAITVEIKDGHTISGLWLLNPWNPKLGGYDASNAFGRMTSMCPTMLRR</sequence>
<organism evidence="2 3">
    <name type="scientific">Methylobacterium nodulans (strain LMG 21967 / CNCM I-2342 / ORS 2060)</name>
    <dbReference type="NCBI Taxonomy" id="460265"/>
    <lineage>
        <taxon>Bacteria</taxon>
        <taxon>Pseudomonadati</taxon>
        <taxon>Pseudomonadota</taxon>
        <taxon>Alphaproteobacteria</taxon>
        <taxon>Hyphomicrobiales</taxon>
        <taxon>Methylobacteriaceae</taxon>
        <taxon>Methylobacterium</taxon>
    </lineage>
</organism>
<dbReference type="KEGG" id="mno:Mnod_8734"/>
<keyword evidence="1" id="KW-0732">Signal</keyword>
<evidence type="ECO:0000313" key="2">
    <source>
        <dbReference type="EMBL" id="ACL62790.1"/>
    </source>
</evidence>
<dbReference type="HOGENOM" id="CLU_1494589_0_0_5"/>
<evidence type="ECO:0000313" key="3">
    <source>
        <dbReference type="Proteomes" id="UP000008207"/>
    </source>
</evidence>
<keyword evidence="3" id="KW-1185">Reference proteome</keyword>
<dbReference type="AlphaFoldDB" id="B8IWK0"/>
<keyword evidence="2" id="KW-0614">Plasmid</keyword>
<dbReference type="Proteomes" id="UP000008207">
    <property type="component" value="Plasmid pMNOD01"/>
</dbReference>
<proteinExistence type="predicted"/>
<dbReference type="EMBL" id="CP001350">
    <property type="protein sequence ID" value="ACL62790.1"/>
    <property type="molecule type" value="Genomic_DNA"/>
</dbReference>
<geneLocation type="plasmid" evidence="2 3">
    <name>pMNOD01</name>
</geneLocation>
<name>B8IWK0_METNO</name>
<reference evidence="3" key="1">
    <citation type="submission" date="2009-01" db="EMBL/GenBank/DDBJ databases">
        <title>Complete sequence of plasmid 1 of Methylobacterium nodulans ORS 2060.</title>
        <authorList>
            <consortium name="US DOE Joint Genome Institute"/>
            <person name="Lucas S."/>
            <person name="Copeland A."/>
            <person name="Lapidus A."/>
            <person name="Glavina del Rio T."/>
            <person name="Dalin E."/>
            <person name="Tice H."/>
            <person name="Bruce D."/>
            <person name="Goodwin L."/>
            <person name="Pitluck S."/>
            <person name="Sims D."/>
            <person name="Brettin T."/>
            <person name="Detter J.C."/>
            <person name="Han C."/>
            <person name="Larimer F."/>
            <person name="Land M."/>
            <person name="Hauser L."/>
            <person name="Kyrpides N."/>
            <person name="Ivanova N."/>
            <person name="Marx C.J."/>
            <person name="Richardson P."/>
        </authorList>
    </citation>
    <scope>NUCLEOTIDE SEQUENCE [LARGE SCALE GENOMIC DNA]</scope>
    <source>
        <strain evidence="3">LMG 21967 / CNCM I-2342 / ORS 2060</strain>
        <plasmid evidence="3">Plasmid pMNOD01</plasmid>
    </source>
</reference>
<gene>
    <name evidence="2" type="ordered locus">Mnod_8734</name>
</gene>
<accession>B8IWK0</accession>
<feature type="chain" id="PRO_5002874853" evidence="1">
    <location>
        <begin position="21"/>
        <end position="180"/>
    </location>
</feature>
<dbReference type="RefSeq" id="WP_015934319.1">
    <property type="nucleotide sequence ID" value="NC_011892.1"/>
</dbReference>
<feature type="signal peptide" evidence="1">
    <location>
        <begin position="1"/>
        <end position="20"/>
    </location>
</feature>
<evidence type="ECO:0000256" key="1">
    <source>
        <dbReference type="SAM" id="SignalP"/>
    </source>
</evidence>
<protein>
    <submittedName>
        <fullName evidence="2">Uncharacterized protein</fullName>
    </submittedName>
</protein>